<dbReference type="PROSITE" id="PS50056">
    <property type="entry name" value="TYR_PHOSPHATASE_2"/>
    <property type="match status" value="1"/>
</dbReference>
<feature type="domain" description="Tyrosine specific protein phosphatases" evidence="3">
    <location>
        <begin position="87"/>
        <end position="158"/>
    </location>
</feature>
<dbReference type="InterPro" id="IPR029021">
    <property type="entry name" value="Prot-tyrosine_phosphatase-like"/>
</dbReference>
<dbReference type="InterPro" id="IPR001763">
    <property type="entry name" value="Rhodanese-like_dom"/>
</dbReference>
<evidence type="ECO:0000259" key="3">
    <source>
        <dbReference type="PROSITE" id="PS50056"/>
    </source>
</evidence>
<dbReference type="HOGENOM" id="CLU_047330_5_0_6"/>
<protein>
    <recommendedName>
        <fullName evidence="1">protein-tyrosine-phosphatase</fullName>
        <ecNumber evidence="1">3.1.3.48</ecNumber>
    </recommendedName>
</protein>
<dbReference type="PROSITE" id="PS00383">
    <property type="entry name" value="TYR_PHOSPHATASE_1"/>
    <property type="match status" value="1"/>
</dbReference>
<dbReference type="eggNOG" id="COG2453">
    <property type="taxonomic scope" value="Bacteria"/>
</dbReference>
<dbReference type="GO" id="GO:0004725">
    <property type="term" value="F:protein tyrosine phosphatase activity"/>
    <property type="evidence" value="ECO:0007669"/>
    <property type="project" value="UniProtKB-EC"/>
</dbReference>
<keyword evidence="2" id="KW-0378">Hydrolase</keyword>
<dbReference type="STRING" id="754477.Q7C_2107"/>
<dbReference type="AlphaFoldDB" id="I1YK00"/>
<evidence type="ECO:0000256" key="1">
    <source>
        <dbReference type="ARBA" id="ARBA00013064"/>
    </source>
</evidence>
<dbReference type="InterPro" id="IPR016130">
    <property type="entry name" value="Tyr_Pase_AS"/>
</dbReference>
<dbReference type="EC" id="3.1.3.48" evidence="1"/>
<dbReference type="InterPro" id="IPR003595">
    <property type="entry name" value="Tyr_Pase_cat"/>
</dbReference>
<dbReference type="EMBL" id="CP003380">
    <property type="protein sequence ID" value="AFJ03243.1"/>
    <property type="molecule type" value="Genomic_DNA"/>
</dbReference>
<reference evidence="5 6" key="1">
    <citation type="journal article" date="2012" name="J. Bacteriol.">
        <title>Complete genome sequences of Methylophaga sp. strain JAM1 and Methylophaga sp. strain JAM7.</title>
        <authorList>
            <person name="Villeneuve C."/>
            <person name="Martineau C."/>
            <person name="Mauffrey F."/>
            <person name="Villemur R."/>
        </authorList>
    </citation>
    <scope>NUCLEOTIDE SEQUENCE [LARGE SCALE GENOMIC DNA]</scope>
    <source>
        <strain evidence="5 6">JAM7</strain>
    </source>
</reference>
<evidence type="ECO:0000256" key="2">
    <source>
        <dbReference type="ARBA" id="ARBA00022801"/>
    </source>
</evidence>
<dbReference type="KEGG" id="mec:Q7C_2107"/>
<dbReference type="SMART" id="SM00404">
    <property type="entry name" value="PTPc_motif"/>
    <property type="match status" value="1"/>
</dbReference>
<dbReference type="OrthoDB" id="9806482at2"/>
<evidence type="ECO:0000313" key="6">
    <source>
        <dbReference type="Proteomes" id="UP000009145"/>
    </source>
</evidence>
<sequence>MAQLHPFTVVSLPNGGRFLFTSCPGTQEASMGDALQTFVKAGASVVVTVLPDEEMASLQVPELGQQVVTNGLQWFQLPVKDNAKPDQAFLALLSGVKSTLISHIQQRETIVIHCRGGSGRTGLIAAVLLLECGYHWDQVKALVQSARPKALTLPQHLNFLNEQYQVGKYAY</sequence>
<dbReference type="InterPro" id="IPR000387">
    <property type="entry name" value="Tyr_Pase_dom"/>
</dbReference>
<keyword evidence="6" id="KW-1185">Reference proteome</keyword>
<dbReference type="Pfam" id="PF22784">
    <property type="entry name" value="PTP-SAK"/>
    <property type="match status" value="1"/>
</dbReference>
<evidence type="ECO:0000313" key="5">
    <source>
        <dbReference type="EMBL" id="AFJ03243.1"/>
    </source>
</evidence>
<organism evidence="5 6">
    <name type="scientific">Methylophaga frappieri (strain ATCC BAA-2434 / DSM 25690 / JAM7)</name>
    <dbReference type="NCBI Taxonomy" id="754477"/>
    <lineage>
        <taxon>Bacteria</taxon>
        <taxon>Pseudomonadati</taxon>
        <taxon>Pseudomonadota</taxon>
        <taxon>Gammaproteobacteria</taxon>
        <taxon>Thiotrichales</taxon>
        <taxon>Piscirickettsiaceae</taxon>
        <taxon>Methylophaga</taxon>
    </lineage>
</organism>
<evidence type="ECO:0000259" key="4">
    <source>
        <dbReference type="PROSITE" id="PS50206"/>
    </source>
</evidence>
<dbReference type="Gene3D" id="3.90.190.10">
    <property type="entry name" value="Protein tyrosine phosphatase superfamily"/>
    <property type="match status" value="1"/>
</dbReference>
<gene>
    <name evidence="5" type="ordered locus">Q7C_2107</name>
</gene>
<proteinExistence type="predicted"/>
<dbReference type="PROSITE" id="PS50206">
    <property type="entry name" value="RHODANESE_3"/>
    <property type="match status" value="1"/>
</dbReference>
<dbReference type="Proteomes" id="UP000009145">
    <property type="component" value="Chromosome"/>
</dbReference>
<dbReference type="PATRIC" id="fig|754477.3.peg.2072"/>
<accession>I1YK00</accession>
<name>I1YK00_METFJ</name>
<dbReference type="SUPFAM" id="SSF52799">
    <property type="entry name" value="(Phosphotyrosine protein) phosphatases II"/>
    <property type="match status" value="1"/>
</dbReference>
<feature type="domain" description="Rhodanese" evidence="4">
    <location>
        <begin position="84"/>
        <end position="145"/>
    </location>
</feature>
<dbReference type="InterPro" id="IPR057023">
    <property type="entry name" value="PTP-SAK"/>
</dbReference>